<dbReference type="RefSeq" id="XP_013073149.2">
    <property type="nucleotide sequence ID" value="XM_013217695.2"/>
</dbReference>
<dbReference type="VEuPathDB" id="VectorBase:BGLB025980"/>
<reference evidence="1" key="1">
    <citation type="submission" date="2020-05" db="UniProtKB">
        <authorList>
            <consortium name="EnsemblMetazoa"/>
        </authorList>
    </citation>
    <scope>IDENTIFICATION</scope>
    <source>
        <strain evidence="1">BB02</strain>
    </source>
</reference>
<gene>
    <name evidence="1" type="primary">106059974</name>
</gene>
<dbReference type="SUPFAM" id="SSF56399">
    <property type="entry name" value="ADP-ribosylation"/>
    <property type="match status" value="1"/>
</dbReference>
<dbReference type="Gene3D" id="3.90.175.10">
    <property type="entry name" value="Diphtheria Toxin, domain 1"/>
    <property type="match status" value="1"/>
</dbReference>
<proteinExistence type="predicted"/>
<accession>A0A2C9L1A9</accession>
<evidence type="ECO:0008006" key="3">
    <source>
        <dbReference type="Google" id="ProtNLM"/>
    </source>
</evidence>
<dbReference type="EnsemblMetazoa" id="BGLB025980-RA">
    <property type="protein sequence ID" value="BGLB025980-PA"/>
    <property type="gene ID" value="BGLB025980"/>
</dbReference>
<protein>
    <recommendedName>
        <fullName evidence="3">PARP catalytic domain-containing protein</fullName>
    </recommendedName>
</protein>
<dbReference type="VEuPathDB" id="VectorBase:BGLAX_034431"/>
<organism evidence="1 2">
    <name type="scientific">Biomphalaria glabrata</name>
    <name type="common">Bloodfluke planorb</name>
    <name type="synonym">Freshwater snail</name>
    <dbReference type="NCBI Taxonomy" id="6526"/>
    <lineage>
        <taxon>Eukaryota</taxon>
        <taxon>Metazoa</taxon>
        <taxon>Spiralia</taxon>
        <taxon>Lophotrochozoa</taxon>
        <taxon>Mollusca</taxon>
        <taxon>Gastropoda</taxon>
        <taxon>Heterobranchia</taxon>
        <taxon>Euthyneura</taxon>
        <taxon>Panpulmonata</taxon>
        <taxon>Hygrophila</taxon>
        <taxon>Lymnaeoidea</taxon>
        <taxon>Planorbidae</taxon>
        <taxon>Biomphalaria</taxon>
    </lineage>
</organism>
<dbReference type="Proteomes" id="UP000076420">
    <property type="component" value="Unassembled WGS sequence"/>
</dbReference>
<dbReference type="EnsemblMetazoa" id="BGLB025980-RB">
    <property type="protein sequence ID" value="BGLB025980-PB"/>
    <property type="gene ID" value="BGLB025980"/>
</dbReference>
<sequence>MAVSVQGTADPYLKQVTPILKTYCKIIQNITDQRLNIHPQDRVLRLDIIIHYDFPFLKVQQIASIQTIIRPSIIEEALLTLEIAASYTERLRNVLTKYFQAHGESMSKSDLSRKTKRLLELKSGIDGFLAVVDKIIEYYTFSTAGLLLDGINLPSLEDLKEQKAKICAVNKQLKLNELHSTFADYKDDFMTSDANILCALLGLNDDYQHFLDKLDDKKRAHHDDLYYIVRFLEEREKDLEYDPKDKGAEGLCKNLVSLGFTQKRADAITKNIPSELIDLQTPSYWAERYLNNVFLHHPLLYNAIRYPYSGDKKDEWFQEEIPTGNREEPNEDIPSFQVRMRNCITENSVFVEDYLKKVQEEDRESVLLYHGTTHADATSILTSGITLGSGKTGQDFSSGDGFYVSETLGDAKKWSDAARGKHSAVLVFKVKKDLLDASKENGLDLTQDEEKWQRIVSLCRARYDDLKVKQMLLKGVSFIKGYMCSNPKAVADGEERAEGFGQTEIYICIRDEDYAVKFGSLENISCVIFY</sequence>
<dbReference type="OrthoDB" id="6080426at2759"/>
<dbReference type="KEGG" id="bgt:106059974"/>
<evidence type="ECO:0000313" key="1">
    <source>
        <dbReference type="EnsemblMetazoa" id="BGLB025980-PB"/>
    </source>
</evidence>
<dbReference type="AlphaFoldDB" id="A0A2C9L1A9"/>
<name>A0A2C9L1A9_BIOGL</name>
<evidence type="ECO:0000313" key="2">
    <source>
        <dbReference type="Proteomes" id="UP000076420"/>
    </source>
</evidence>